<protein>
    <submittedName>
        <fullName evidence="7">Transcriptional regulator GcvA</fullName>
    </submittedName>
</protein>
<accession>A0ABV7L8F1</accession>
<dbReference type="Proteomes" id="UP001595528">
    <property type="component" value="Unassembled WGS sequence"/>
</dbReference>
<comment type="caution">
    <text evidence="7">The sequence shown here is derived from an EMBL/GenBank/DDBJ whole genome shotgun (WGS) entry which is preliminary data.</text>
</comment>
<evidence type="ECO:0000259" key="6">
    <source>
        <dbReference type="PROSITE" id="PS50931"/>
    </source>
</evidence>
<dbReference type="InterPro" id="IPR058163">
    <property type="entry name" value="LysR-type_TF_proteobact-type"/>
</dbReference>
<proteinExistence type="inferred from homology"/>
<dbReference type="CDD" id="cd08432">
    <property type="entry name" value="PBP2_GcdR_TrpI_HvrB_AmpR_like"/>
    <property type="match status" value="1"/>
</dbReference>
<dbReference type="Gene3D" id="3.40.190.10">
    <property type="entry name" value="Periplasmic binding protein-like II"/>
    <property type="match status" value="2"/>
</dbReference>
<keyword evidence="3" id="KW-0238">DNA-binding</keyword>
<dbReference type="InterPro" id="IPR000847">
    <property type="entry name" value="LysR_HTH_N"/>
</dbReference>
<evidence type="ECO:0000256" key="1">
    <source>
        <dbReference type="ARBA" id="ARBA00009437"/>
    </source>
</evidence>
<dbReference type="PRINTS" id="PR00039">
    <property type="entry name" value="HTHLYSR"/>
</dbReference>
<evidence type="ECO:0000256" key="2">
    <source>
        <dbReference type="ARBA" id="ARBA00023015"/>
    </source>
</evidence>
<name>A0ABV7L8F1_9PROT</name>
<evidence type="ECO:0000313" key="7">
    <source>
        <dbReference type="EMBL" id="MFC3230809.1"/>
    </source>
</evidence>
<dbReference type="NCBIfam" id="NF008352">
    <property type="entry name" value="PRK11139.1"/>
    <property type="match status" value="1"/>
</dbReference>
<dbReference type="InterPro" id="IPR036388">
    <property type="entry name" value="WH-like_DNA-bd_sf"/>
</dbReference>
<reference evidence="8" key="1">
    <citation type="journal article" date="2019" name="Int. J. Syst. Evol. Microbiol.">
        <title>The Global Catalogue of Microorganisms (GCM) 10K type strain sequencing project: providing services to taxonomists for standard genome sequencing and annotation.</title>
        <authorList>
            <consortium name="The Broad Institute Genomics Platform"/>
            <consortium name="The Broad Institute Genome Sequencing Center for Infectious Disease"/>
            <person name="Wu L."/>
            <person name="Ma J."/>
        </authorList>
    </citation>
    <scope>NUCLEOTIDE SEQUENCE [LARGE SCALE GENOMIC DNA]</scope>
    <source>
        <strain evidence="8">KCTC 42964</strain>
    </source>
</reference>
<feature type="region of interest" description="Disordered" evidence="5">
    <location>
        <begin position="309"/>
        <end position="332"/>
    </location>
</feature>
<sequence length="332" mass="36128">MPRRLPPLNALRAFEAAARHLSFKDAADELGVTPAAVSQQVKLLEEHVGAALFRRLTRALVLTETAQLALPALRAGFDHLADAAEILSSDTRQSVLTVSVAPSFGAKWLVPRLSRFQAAHPDIDVLIDAADRLVDFERDTVDMALRFGPGGYPGLVVERLFADRLFPVCSPALLKGAHPLRLPEDLRHHHLIHYQKPQLSDADPAWAMWLRAAGVEGVDGTRGPRFSAHTLALEAAVAGQGVALVESSLVEDDLASGRLVRPFAEVAQMETEFSYNIVYPQARAQQPKIRHFRDWVLAEARAFLGVQDRPRDDDAGAVAGEAAEDGLSNAAE</sequence>
<dbReference type="Gene3D" id="1.10.10.10">
    <property type="entry name" value="Winged helix-like DNA-binding domain superfamily/Winged helix DNA-binding domain"/>
    <property type="match status" value="1"/>
</dbReference>
<dbReference type="PROSITE" id="PS50931">
    <property type="entry name" value="HTH_LYSR"/>
    <property type="match status" value="1"/>
</dbReference>
<dbReference type="PANTHER" id="PTHR30537:SF26">
    <property type="entry name" value="GLYCINE CLEAVAGE SYSTEM TRANSCRIPTIONAL ACTIVATOR"/>
    <property type="match status" value="1"/>
</dbReference>
<keyword evidence="2" id="KW-0805">Transcription regulation</keyword>
<keyword evidence="8" id="KW-1185">Reference proteome</keyword>
<organism evidence="7 8">
    <name type="scientific">Marinibaculum pumilum</name>
    <dbReference type="NCBI Taxonomy" id="1766165"/>
    <lineage>
        <taxon>Bacteria</taxon>
        <taxon>Pseudomonadati</taxon>
        <taxon>Pseudomonadota</taxon>
        <taxon>Alphaproteobacteria</taxon>
        <taxon>Rhodospirillales</taxon>
        <taxon>Rhodospirillaceae</taxon>
        <taxon>Marinibaculum</taxon>
    </lineage>
</organism>
<dbReference type="Pfam" id="PF03466">
    <property type="entry name" value="LysR_substrate"/>
    <property type="match status" value="1"/>
</dbReference>
<evidence type="ECO:0000256" key="4">
    <source>
        <dbReference type="ARBA" id="ARBA00023163"/>
    </source>
</evidence>
<gene>
    <name evidence="7" type="ORF">ACFOGJ_26430</name>
</gene>
<dbReference type="SUPFAM" id="SSF53850">
    <property type="entry name" value="Periplasmic binding protein-like II"/>
    <property type="match status" value="1"/>
</dbReference>
<feature type="domain" description="HTH lysR-type" evidence="6">
    <location>
        <begin position="6"/>
        <end position="63"/>
    </location>
</feature>
<dbReference type="InterPro" id="IPR005119">
    <property type="entry name" value="LysR_subst-bd"/>
</dbReference>
<comment type="similarity">
    <text evidence="1">Belongs to the LysR transcriptional regulatory family.</text>
</comment>
<dbReference type="Pfam" id="PF00126">
    <property type="entry name" value="HTH_1"/>
    <property type="match status" value="1"/>
</dbReference>
<dbReference type="SUPFAM" id="SSF46785">
    <property type="entry name" value="Winged helix' DNA-binding domain"/>
    <property type="match status" value="1"/>
</dbReference>
<evidence type="ECO:0000313" key="8">
    <source>
        <dbReference type="Proteomes" id="UP001595528"/>
    </source>
</evidence>
<dbReference type="EMBL" id="JBHRTR010000049">
    <property type="protein sequence ID" value="MFC3230809.1"/>
    <property type="molecule type" value="Genomic_DNA"/>
</dbReference>
<dbReference type="PANTHER" id="PTHR30537">
    <property type="entry name" value="HTH-TYPE TRANSCRIPTIONAL REGULATOR"/>
    <property type="match status" value="1"/>
</dbReference>
<dbReference type="InterPro" id="IPR036390">
    <property type="entry name" value="WH_DNA-bd_sf"/>
</dbReference>
<evidence type="ECO:0000256" key="3">
    <source>
        <dbReference type="ARBA" id="ARBA00023125"/>
    </source>
</evidence>
<evidence type="ECO:0000256" key="5">
    <source>
        <dbReference type="SAM" id="MobiDB-lite"/>
    </source>
</evidence>
<keyword evidence="4" id="KW-0804">Transcription</keyword>
<dbReference type="RefSeq" id="WP_379906266.1">
    <property type="nucleotide sequence ID" value="NZ_JBHRTR010000049.1"/>
</dbReference>